<evidence type="ECO:0000313" key="3">
    <source>
        <dbReference type="Proteomes" id="UP000772434"/>
    </source>
</evidence>
<name>A0A9P5PB04_9AGAR</name>
<organism evidence="2 3">
    <name type="scientific">Rhodocollybia butyracea</name>
    <dbReference type="NCBI Taxonomy" id="206335"/>
    <lineage>
        <taxon>Eukaryota</taxon>
        <taxon>Fungi</taxon>
        <taxon>Dikarya</taxon>
        <taxon>Basidiomycota</taxon>
        <taxon>Agaricomycotina</taxon>
        <taxon>Agaricomycetes</taxon>
        <taxon>Agaricomycetidae</taxon>
        <taxon>Agaricales</taxon>
        <taxon>Marasmiineae</taxon>
        <taxon>Omphalotaceae</taxon>
        <taxon>Rhodocollybia</taxon>
    </lineage>
</organism>
<proteinExistence type="predicted"/>
<feature type="region of interest" description="Disordered" evidence="1">
    <location>
        <begin position="1"/>
        <end position="23"/>
    </location>
</feature>
<gene>
    <name evidence="2" type="ORF">BDP27DRAFT_1370904</name>
</gene>
<dbReference type="AlphaFoldDB" id="A0A9P5PB04"/>
<evidence type="ECO:0000313" key="2">
    <source>
        <dbReference type="EMBL" id="KAF9060026.1"/>
    </source>
</evidence>
<comment type="caution">
    <text evidence="2">The sequence shown here is derived from an EMBL/GenBank/DDBJ whole genome shotgun (WGS) entry which is preliminary data.</text>
</comment>
<accession>A0A9P5PB04</accession>
<keyword evidence="3" id="KW-1185">Reference proteome</keyword>
<feature type="compositionally biased region" description="Basic and acidic residues" evidence="1">
    <location>
        <begin position="129"/>
        <end position="142"/>
    </location>
</feature>
<evidence type="ECO:0000256" key="1">
    <source>
        <dbReference type="SAM" id="MobiDB-lite"/>
    </source>
</evidence>
<feature type="region of interest" description="Disordered" evidence="1">
    <location>
        <begin position="109"/>
        <end position="155"/>
    </location>
</feature>
<sequence length="208" mass="22997">MTAMTAMSHLSATARTHPNPPAIDDSLPLGNAATEAAMEVDEQGVLAALIHTTYLLRALATGLLPEMCVWYTEHFGKEEIPFDDWVNHYRIEQDEKAASVHQDILSKFASDGLGKPDEEEGNEGSAKVVQDKRSETLEKSDKEVDDNSTDAPPQPKLCSHLKLHIKARPIHSSMETKNVLSTIPALQLYLPLKGMSVLRDLLWLNSML</sequence>
<dbReference type="Proteomes" id="UP000772434">
    <property type="component" value="Unassembled WGS sequence"/>
</dbReference>
<dbReference type="EMBL" id="JADNRY010000264">
    <property type="protein sequence ID" value="KAF9060026.1"/>
    <property type="molecule type" value="Genomic_DNA"/>
</dbReference>
<protein>
    <submittedName>
        <fullName evidence="2">Uncharacterized protein</fullName>
    </submittedName>
</protein>
<reference evidence="2" key="1">
    <citation type="submission" date="2020-11" db="EMBL/GenBank/DDBJ databases">
        <authorList>
            <consortium name="DOE Joint Genome Institute"/>
            <person name="Ahrendt S."/>
            <person name="Riley R."/>
            <person name="Andreopoulos W."/>
            <person name="Labutti K."/>
            <person name="Pangilinan J."/>
            <person name="Ruiz-Duenas F.J."/>
            <person name="Barrasa J.M."/>
            <person name="Sanchez-Garcia M."/>
            <person name="Camarero S."/>
            <person name="Miyauchi S."/>
            <person name="Serrano A."/>
            <person name="Linde D."/>
            <person name="Babiker R."/>
            <person name="Drula E."/>
            <person name="Ayuso-Fernandez I."/>
            <person name="Pacheco R."/>
            <person name="Padilla G."/>
            <person name="Ferreira P."/>
            <person name="Barriuso J."/>
            <person name="Kellner H."/>
            <person name="Castanera R."/>
            <person name="Alfaro M."/>
            <person name="Ramirez L."/>
            <person name="Pisabarro A.G."/>
            <person name="Kuo A."/>
            <person name="Tritt A."/>
            <person name="Lipzen A."/>
            <person name="He G."/>
            <person name="Yan M."/>
            <person name="Ng V."/>
            <person name="Cullen D."/>
            <person name="Martin F."/>
            <person name="Rosso M.-N."/>
            <person name="Henrissat B."/>
            <person name="Hibbett D."/>
            <person name="Martinez A.T."/>
            <person name="Grigoriev I.V."/>
        </authorList>
    </citation>
    <scope>NUCLEOTIDE SEQUENCE</scope>
    <source>
        <strain evidence="2">AH 40177</strain>
    </source>
</reference>